<dbReference type="AlphaFoldDB" id="A0A542ZV85"/>
<feature type="domain" description="NYN" evidence="1">
    <location>
        <begin position="6"/>
        <end position="166"/>
    </location>
</feature>
<name>A0A542ZV85_RARFA</name>
<comment type="caution">
    <text evidence="2">The sequence shown here is derived from an EMBL/GenBank/DDBJ whole genome shotgun (WGS) entry which is preliminary data.</text>
</comment>
<accession>A0A542ZV85</accession>
<dbReference type="GO" id="GO:0004540">
    <property type="term" value="F:RNA nuclease activity"/>
    <property type="evidence" value="ECO:0007669"/>
    <property type="project" value="InterPro"/>
</dbReference>
<sequence>MRSNCALYIDVGYLLASAAVRVTGTSLRAGIQVEFPKLIDDLVRQAEELSGLPVLRVHWYDAAKNAVPDWGQGLIGELPKVKLRLGRIGLDGQQKGVDLRIGLDLVTHARNHVADIFYVVSGDDDLTEAVEEAQVQGVQVVILAVPNASGVPHAVSRHLLRAADQLEVVDETAIDRNVSRKAVTPRPVDKPGPKSAVPSPAEIAARVQQVAPPPTSVLAYSSSTGSKSVPSSAYIEVEGASDQIDAVAKKVADSVRRSATDSDLRDIIAGRPAIPSDVDRALLLDLSDTLEVYDLEDPLRFKLRERFWAYLADG</sequence>
<organism evidence="2 3">
    <name type="scientific">Rarobacter faecitabidus</name>
    <dbReference type="NCBI Taxonomy" id="13243"/>
    <lineage>
        <taxon>Bacteria</taxon>
        <taxon>Bacillati</taxon>
        <taxon>Actinomycetota</taxon>
        <taxon>Actinomycetes</taxon>
        <taxon>Micrococcales</taxon>
        <taxon>Rarobacteraceae</taxon>
        <taxon>Rarobacter</taxon>
    </lineage>
</organism>
<dbReference type="Pfam" id="PF01936">
    <property type="entry name" value="NYN"/>
    <property type="match status" value="1"/>
</dbReference>
<keyword evidence="3" id="KW-1185">Reference proteome</keyword>
<proteinExistence type="predicted"/>
<dbReference type="Proteomes" id="UP000315389">
    <property type="component" value="Unassembled WGS sequence"/>
</dbReference>
<dbReference type="RefSeq" id="WP_142119092.1">
    <property type="nucleotide sequence ID" value="NZ_BAAASV010000003.1"/>
</dbReference>
<evidence type="ECO:0000313" key="2">
    <source>
        <dbReference type="EMBL" id="TQL64268.1"/>
    </source>
</evidence>
<dbReference type="Gene3D" id="3.40.50.1010">
    <property type="entry name" value="5'-nuclease"/>
    <property type="match status" value="1"/>
</dbReference>
<evidence type="ECO:0000259" key="1">
    <source>
        <dbReference type="Pfam" id="PF01936"/>
    </source>
</evidence>
<evidence type="ECO:0000313" key="3">
    <source>
        <dbReference type="Proteomes" id="UP000315389"/>
    </source>
</evidence>
<gene>
    <name evidence="2" type="ORF">FB461_0766</name>
</gene>
<dbReference type="EMBL" id="VFOS01000001">
    <property type="protein sequence ID" value="TQL64268.1"/>
    <property type="molecule type" value="Genomic_DNA"/>
</dbReference>
<reference evidence="2 3" key="1">
    <citation type="submission" date="2019-06" db="EMBL/GenBank/DDBJ databases">
        <title>Sequencing the genomes of 1000 actinobacteria strains.</title>
        <authorList>
            <person name="Klenk H.-P."/>
        </authorList>
    </citation>
    <scope>NUCLEOTIDE SEQUENCE [LARGE SCALE GENOMIC DNA]</scope>
    <source>
        <strain evidence="2 3">DSM 4813</strain>
    </source>
</reference>
<protein>
    <submittedName>
        <fullName evidence="2">Uncharacterized LabA/DUF88 family protein</fullName>
    </submittedName>
</protein>
<dbReference type="OrthoDB" id="9800236at2"/>
<dbReference type="InterPro" id="IPR021139">
    <property type="entry name" value="NYN"/>
</dbReference>